<protein>
    <submittedName>
        <fullName evidence="3">FAD-dependent oxidoreductase</fullName>
    </submittedName>
</protein>
<evidence type="ECO:0000313" key="4">
    <source>
        <dbReference type="Proteomes" id="UP000321386"/>
    </source>
</evidence>
<feature type="region of interest" description="Disordered" evidence="1">
    <location>
        <begin position="22"/>
        <end position="49"/>
    </location>
</feature>
<evidence type="ECO:0000313" key="3">
    <source>
        <dbReference type="EMBL" id="GEK16278.1"/>
    </source>
</evidence>
<keyword evidence="4" id="KW-1185">Reference proteome</keyword>
<organism evidence="3 4">
    <name type="scientific">Cellulomonas persica</name>
    <dbReference type="NCBI Taxonomy" id="76861"/>
    <lineage>
        <taxon>Bacteria</taxon>
        <taxon>Bacillati</taxon>
        <taxon>Actinomycetota</taxon>
        <taxon>Actinomycetes</taxon>
        <taxon>Micrococcales</taxon>
        <taxon>Cellulomonadaceae</taxon>
        <taxon>Cellulomonas</taxon>
    </lineage>
</organism>
<proteinExistence type="predicted"/>
<dbReference type="Pfam" id="PF01266">
    <property type="entry name" value="DAO"/>
    <property type="match status" value="1"/>
</dbReference>
<dbReference type="EMBL" id="BJUA01000001">
    <property type="protein sequence ID" value="GEK16278.1"/>
    <property type="molecule type" value="Genomic_DNA"/>
</dbReference>
<dbReference type="SUPFAM" id="SSF51905">
    <property type="entry name" value="FAD/NAD(P)-binding domain"/>
    <property type="match status" value="1"/>
</dbReference>
<dbReference type="Gene3D" id="3.50.50.60">
    <property type="entry name" value="FAD/NAD(P)-binding domain"/>
    <property type="match status" value="1"/>
</dbReference>
<dbReference type="PANTHER" id="PTHR13847">
    <property type="entry name" value="SARCOSINE DEHYDROGENASE-RELATED"/>
    <property type="match status" value="1"/>
</dbReference>
<dbReference type="Proteomes" id="UP000321386">
    <property type="component" value="Unassembled WGS sequence"/>
</dbReference>
<dbReference type="InterPro" id="IPR036188">
    <property type="entry name" value="FAD/NAD-bd_sf"/>
</dbReference>
<evidence type="ECO:0000259" key="2">
    <source>
        <dbReference type="Pfam" id="PF01266"/>
    </source>
</evidence>
<reference evidence="3 4" key="1">
    <citation type="submission" date="2019-07" db="EMBL/GenBank/DDBJ databases">
        <title>Whole genome shotgun sequence of Cellulomonas persica NBRC 101101.</title>
        <authorList>
            <person name="Hosoyama A."/>
            <person name="Uohara A."/>
            <person name="Ohji S."/>
            <person name="Ichikawa N."/>
        </authorList>
    </citation>
    <scope>NUCLEOTIDE SEQUENCE [LARGE SCALE GENOMIC DNA]</scope>
    <source>
        <strain evidence="3 4">NBRC 101101</strain>
    </source>
</reference>
<dbReference type="Gene3D" id="3.30.9.10">
    <property type="entry name" value="D-Amino Acid Oxidase, subunit A, domain 2"/>
    <property type="match status" value="1"/>
</dbReference>
<evidence type="ECO:0000256" key="1">
    <source>
        <dbReference type="SAM" id="MobiDB-lite"/>
    </source>
</evidence>
<dbReference type="PANTHER" id="PTHR13847:SF281">
    <property type="entry name" value="FAD DEPENDENT OXIDOREDUCTASE DOMAIN-CONTAINING PROTEIN"/>
    <property type="match status" value="1"/>
</dbReference>
<dbReference type="InterPro" id="IPR006076">
    <property type="entry name" value="FAD-dep_OxRdtase"/>
</dbReference>
<name>A0A510UNQ6_9CELL</name>
<gene>
    <name evidence="3" type="ORF">CPE01_00110</name>
</gene>
<dbReference type="AlphaFoldDB" id="A0A510UNQ6"/>
<accession>A0A510UNQ6</accession>
<feature type="domain" description="FAD dependent oxidoreductase" evidence="2">
    <location>
        <begin position="55"/>
        <end position="397"/>
    </location>
</feature>
<dbReference type="GO" id="GO:0005737">
    <property type="term" value="C:cytoplasm"/>
    <property type="evidence" value="ECO:0007669"/>
    <property type="project" value="TreeGrafter"/>
</dbReference>
<sequence length="414" mass="42216">MSLRGELSAHVAAGSIGGVSPLPRRRSIDAPDDPAPWADEDATPLAPLDGDTTADVAVVGAGLTGLWTAYYLLEADPALDVVLVERGRTGQDERGLGACSARLGLGGDALAARWGAAAAREARSVLRDAVVEVGGVAAVEQVDCGFAFGGEVLVAADADALVRLEQQAVAAERWGDETHVLDRSGLRAHVLVDDALGGTWSPEAARLDPGRLARGLLDVVVSRGARAFDSTPVARVSAAAAVTTHGTVRATTVVDTRPTTGPRPTAATLATPPLPTQVWATIGLPRGELLGHSDGLRVVRTADDRLVAGRAPASGARAARTLGSLLTPVRSSRALHEALVDLLPVLADVPVTHAWQRPLAAPGALPSVGVGADHAWARGGGTGPAAANVAGRTAAELVTGTQSPLTSAPWVQRV</sequence>
<comment type="caution">
    <text evidence="3">The sequence shown here is derived from an EMBL/GenBank/DDBJ whole genome shotgun (WGS) entry which is preliminary data.</text>
</comment>